<name>A0A506V7C9_9GAMM</name>
<dbReference type="NCBIfam" id="TIGR00199">
    <property type="entry name" value="PncC_domain"/>
    <property type="match status" value="1"/>
</dbReference>
<dbReference type="InterPro" id="IPR036653">
    <property type="entry name" value="CinA-like_C"/>
</dbReference>
<dbReference type="GO" id="GO:0019159">
    <property type="term" value="F:nicotinamide-nucleotide amidase activity"/>
    <property type="evidence" value="ECO:0007669"/>
    <property type="project" value="UniProtKB-EC"/>
</dbReference>
<accession>A0A506V7C9</accession>
<evidence type="ECO:0000313" key="3">
    <source>
        <dbReference type="Proteomes" id="UP000319523"/>
    </source>
</evidence>
<dbReference type="Pfam" id="PF02464">
    <property type="entry name" value="CinA"/>
    <property type="match status" value="1"/>
</dbReference>
<dbReference type="OrthoDB" id="9801454at2"/>
<dbReference type="SUPFAM" id="SSF142433">
    <property type="entry name" value="CinA-like"/>
    <property type="match status" value="1"/>
</dbReference>
<evidence type="ECO:0000259" key="1">
    <source>
        <dbReference type="Pfam" id="PF02464"/>
    </source>
</evidence>
<dbReference type="InterPro" id="IPR008136">
    <property type="entry name" value="CinA_C"/>
</dbReference>
<proteinExistence type="predicted"/>
<dbReference type="Proteomes" id="UP000319523">
    <property type="component" value="Unassembled WGS sequence"/>
</dbReference>
<dbReference type="EMBL" id="VHQI01000007">
    <property type="protein sequence ID" value="TPW41577.1"/>
    <property type="molecule type" value="Genomic_DNA"/>
</dbReference>
<dbReference type="AlphaFoldDB" id="A0A506V7C9"/>
<keyword evidence="2" id="KW-0378">Hydrolase</keyword>
<dbReference type="NCBIfam" id="NF002975">
    <property type="entry name" value="PRK03661.1"/>
    <property type="match status" value="1"/>
</dbReference>
<feature type="domain" description="CinA C-terminal" evidence="1">
    <location>
        <begin position="11"/>
        <end position="159"/>
    </location>
</feature>
<keyword evidence="3" id="KW-1185">Reference proteome</keyword>
<dbReference type="EC" id="3.5.1.42" evidence="2"/>
<protein>
    <submittedName>
        <fullName evidence="2">Nicotinamide-nucleotide amidase</fullName>
        <ecNumber evidence="2">3.5.1.42</ecNumber>
    </submittedName>
</protein>
<gene>
    <name evidence="2" type="primary">pncC</name>
    <name evidence="2" type="ORF">FKM52_12530</name>
</gene>
<organism evidence="2 3">
    <name type="scientific">Mixta tenebrionis</name>
    <dbReference type="NCBI Taxonomy" id="2562439"/>
    <lineage>
        <taxon>Bacteria</taxon>
        <taxon>Pseudomonadati</taxon>
        <taxon>Pseudomonadota</taxon>
        <taxon>Gammaproteobacteria</taxon>
        <taxon>Enterobacterales</taxon>
        <taxon>Erwiniaceae</taxon>
        <taxon>Mixta</taxon>
    </lineage>
</organism>
<dbReference type="Gene3D" id="3.90.950.20">
    <property type="entry name" value="CinA-like"/>
    <property type="match status" value="1"/>
</dbReference>
<dbReference type="RefSeq" id="WP_141176515.1">
    <property type="nucleotide sequence ID" value="NZ_JBHUFX010000006.1"/>
</dbReference>
<reference evidence="2 3" key="1">
    <citation type="submission" date="2019-06" db="EMBL/GenBank/DDBJ databases">
        <authorList>
            <person name="Yang Y."/>
        </authorList>
    </citation>
    <scope>NUCLEOTIDE SEQUENCE [LARGE SCALE GENOMIC DNA]</scope>
    <source>
        <strain evidence="2 3">BIT-26</strain>
    </source>
</reference>
<sequence length="164" mass="17385">MNDDRLKQLSILTGQRLRQRGATVTTAESCTGGWIAKVLTDVAGSSAWFERAFITYSNDAKQQMVGVTAASLQQWGAVSEQVVKEMAAGALKEASADFAVAVSGIAGPDGGSAEKPVGTVWFGFASAAGQVVAKRHIFQGDRDAVRRQAVAMALQILHDDFLKI</sequence>
<comment type="caution">
    <text evidence="2">The sequence shown here is derived from an EMBL/GenBank/DDBJ whole genome shotgun (WGS) entry which is preliminary data.</text>
</comment>
<evidence type="ECO:0000313" key="2">
    <source>
        <dbReference type="EMBL" id="TPW41577.1"/>
    </source>
</evidence>